<dbReference type="Gene3D" id="2.40.160.20">
    <property type="match status" value="1"/>
</dbReference>
<dbReference type="EMBL" id="VZOK01000039">
    <property type="protein sequence ID" value="KAB0635391.1"/>
    <property type="molecule type" value="Genomic_DNA"/>
</dbReference>
<keyword evidence="3" id="KW-0732">Signal</keyword>
<organism evidence="5">
    <name type="scientific">Burkholderia stagnalis</name>
    <dbReference type="NCBI Taxonomy" id="1503054"/>
    <lineage>
        <taxon>Bacteria</taxon>
        <taxon>Pseudomonadati</taxon>
        <taxon>Pseudomonadota</taxon>
        <taxon>Betaproteobacteria</taxon>
        <taxon>Burkholderiales</taxon>
        <taxon>Burkholderiaceae</taxon>
        <taxon>Burkholderia</taxon>
        <taxon>Burkholderia cepacia complex</taxon>
    </lineage>
</organism>
<evidence type="ECO:0000313" key="9">
    <source>
        <dbReference type="Proteomes" id="UP000473470"/>
    </source>
</evidence>
<comment type="catalytic activity">
    <reaction evidence="1">
        <text>a 3-(acyloxy)acyl derivative of bacterial toxin + H2O = a 3-hydroxyacyl derivative of bacterial toxin + a fatty acid + H(+)</text>
        <dbReference type="Rhea" id="RHEA:12032"/>
        <dbReference type="ChEBI" id="CHEBI:15377"/>
        <dbReference type="ChEBI" id="CHEBI:15378"/>
        <dbReference type="ChEBI" id="CHEBI:28868"/>
        <dbReference type="ChEBI" id="CHEBI:136853"/>
        <dbReference type="ChEBI" id="CHEBI:140675"/>
        <dbReference type="EC" id="3.1.1.77"/>
    </reaction>
</comment>
<dbReference type="Proteomes" id="UP000473470">
    <property type="component" value="Unassembled WGS sequence"/>
</dbReference>
<comment type="similarity">
    <text evidence="1">Belongs to the PagL family.</text>
</comment>
<feature type="signal peptide" evidence="3">
    <location>
        <begin position="1"/>
        <end position="33"/>
    </location>
</feature>
<evidence type="ECO:0000256" key="1">
    <source>
        <dbReference type="PIRNR" id="PIRNR029681"/>
    </source>
</evidence>
<sequence>MNNKNDNGRRACRLALHTVLAASLLGGSGAAFADRWGIQAGGGFSDRHSIDKGDLGVVWDPGWTWWEIGGWHFAFVAEGHVGYWHTNGNIHTSIWEVGATPVIRFIKSAGAVRPYVEAGAGVRFLSHPTIATDFSVSTAFQFASMGGVGLQFGQRQQYQVGYRFQHVSNAGIKEPNPGINFHQLYLQYNF</sequence>
<dbReference type="InterPro" id="IPR018550">
    <property type="entry name" value="Lipid-A_deacylase-rel"/>
</dbReference>
<keyword evidence="1" id="KW-0472">Membrane</keyword>
<name>A0A107ABH0_9BURK</name>
<dbReference type="AlphaFoldDB" id="A0A107ABH0"/>
<dbReference type="SUPFAM" id="SSF56925">
    <property type="entry name" value="OMPA-like"/>
    <property type="match status" value="1"/>
</dbReference>
<evidence type="ECO:0000313" key="5">
    <source>
        <dbReference type="EMBL" id="KWA64764.1"/>
    </source>
</evidence>
<comment type="caution">
    <text evidence="5">The sequence shown here is derived from an EMBL/GenBank/DDBJ whole genome shotgun (WGS) entry which is preliminary data.</text>
</comment>
<evidence type="ECO:0000313" key="4">
    <source>
        <dbReference type="EMBL" id="KAB0635391.1"/>
    </source>
</evidence>
<dbReference type="KEGG" id="bstg:WT74_14915"/>
<comment type="subunit">
    <text evidence="1">Homodimer.</text>
</comment>
<reference evidence="6 8" key="2">
    <citation type="submission" date="2018-08" db="EMBL/GenBank/DDBJ databases">
        <title>Comparative analysis of Burkholderia isolates from Puerto Rico.</title>
        <authorList>
            <person name="Hall C."/>
            <person name="Sahl J."/>
            <person name="Wagner D."/>
        </authorList>
    </citation>
    <scope>NUCLEOTIDE SEQUENCE [LARGE SCALE GENOMIC DNA]</scope>
    <source>
        <strain evidence="6 8">Bp8966</strain>
    </source>
</reference>
<evidence type="ECO:0000313" key="7">
    <source>
        <dbReference type="Proteomes" id="UP000068603"/>
    </source>
</evidence>
<dbReference type="RefSeq" id="WP_059566536.1">
    <property type="nucleotide sequence ID" value="NZ_CABVPM010000033.1"/>
</dbReference>
<dbReference type="Proteomes" id="UP000281098">
    <property type="component" value="Unassembled WGS sequence"/>
</dbReference>
<dbReference type="EMBL" id="LPHB01000031">
    <property type="protein sequence ID" value="KWA64764.1"/>
    <property type="molecule type" value="Genomic_DNA"/>
</dbReference>
<reference evidence="4 9" key="3">
    <citation type="submission" date="2019-09" db="EMBL/GenBank/DDBJ databases">
        <title>Draft genome sequences of 48 bacterial type strains from the CCUG.</title>
        <authorList>
            <person name="Tunovic T."/>
            <person name="Pineiro-Iglesias B."/>
            <person name="Unosson C."/>
            <person name="Inganas E."/>
            <person name="Ohlen M."/>
            <person name="Cardew S."/>
            <person name="Jensie-Markopoulos S."/>
            <person name="Salva-Serra F."/>
            <person name="Jaen-Luchoro D."/>
            <person name="Karlsson R."/>
            <person name="Svensson-Stadler L."/>
            <person name="Chun J."/>
            <person name="Moore E."/>
        </authorList>
    </citation>
    <scope>NUCLEOTIDE SEQUENCE [LARGE SCALE GENOMIC DNA]</scope>
    <source>
        <strain evidence="4 9">CCUG 65686</strain>
    </source>
</reference>
<keyword evidence="1 4" id="KW-0378">Hydrolase</keyword>
<comment type="subcellular location">
    <subcellularLocation>
        <location evidence="1">Cell outer membrane</location>
        <topology evidence="1">Multi-pass membrane protein</topology>
    </subcellularLocation>
</comment>
<dbReference type="Proteomes" id="UP000068603">
    <property type="component" value="Unassembled WGS sequence"/>
</dbReference>
<feature type="site" description="Critical for activity" evidence="2">
    <location>
        <position position="169"/>
    </location>
</feature>
<dbReference type="STRING" id="1503054.WT74_14915"/>
<proteinExistence type="inferred from homology"/>
<evidence type="ECO:0000313" key="6">
    <source>
        <dbReference type="EMBL" id="RQY92840.1"/>
    </source>
</evidence>
<gene>
    <name evidence="6" type="ORF">DF017_14325</name>
    <name evidence="4" type="ORF">F7R25_23465</name>
    <name evidence="5" type="ORF">WT44_09265</name>
</gene>
<dbReference type="EMBL" id="QTPM01000015">
    <property type="protein sequence ID" value="RQY92840.1"/>
    <property type="molecule type" value="Genomic_DNA"/>
</dbReference>
<dbReference type="Pfam" id="PF09411">
    <property type="entry name" value="PagL"/>
    <property type="match status" value="1"/>
</dbReference>
<evidence type="ECO:0000256" key="2">
    <source>
        <dbReference type="PIRSR" id="PIRSR029681-2"/>
    </source>
</evidence>
<accession>A0A107ABH0</accession>
<reference evidence="5 7" key="1">
    <citation type="submission" date="2015-11" db="EMBL/GenBank/DDBJ databases">
        <title>Expanding the genomic diversity of Burkholderia species for the development of highly accurate diagnostics.</title>
        <authorList>
            <person name="Sahl J."/>
            <person name="Keim P."/>
            <person name="Wagner D."/>
        </authorList>
    </citation>
    <scope>NUCLEOTIDE SEQUENCE [LARGE SCALE GENOMIC DNA]</scope>
    <source>
        <strain evidence="5 7">MSMB1960WGS</strain>
    </source>
</reference>
<evidence type="ECO:0000256" key="3">
    <source>
        <dbReference type="SAM" id="SignalP"/>
    </source>
</evidence>
<dbReference type="GeneID" id="93052416"/>
<dbReference type="GO" id="GO:0009279">
    <property type="term" value="C:cell outer membrane"/>
    <property type="evidence" value="ECO:0007669"/>
    <property type="project" value="UniProtKB-SubCell"/>
</dbReference>
<dbReference type="GO" id="GO:0050528">
    <property type="term" value="F:acyloxyacyl hydrolase activity"/>
    <property type="evidence" value="ECO:0007669"/>
    <property type="project" value="UniProtKB-EC"/>
</dbReference>
<dbReference type="EC" id="3.1.1.77" evidence="1"/>
<keyword evidence="8" id="KW-1185">Reference proteome</keyword>
<feature type="chain" id="PRO_5044547876" description="Lipid A deacylase" evidence="3">
    <location>
        <begin position="34"/>
        <end position="190"/>
    </location>
</feature>
<dbReference type="InterPro" id="IPR011250">
    <property type="entry name" value="OMP/PagP_B-barrel"/>
</dbReference>
<dbReference type="PIRSF" id="PIRSF029681">
    <property type="entry name" value="PagL"/>
    <property type="match status" value="1"/>
</dbReference>
<protein>
    <recommendedName>
        <fullName evidence="1">Lipid A deacylase</fullName>
        <ecNumber evidence="1">3.1.1.77</ecNumber>
    </recommendedName>
    <alternativeName>
        <fullName evidence="1">LPS 3-O-deacylase</fullName>
    </alternativeName>
    <alternativeName>
        <fullName evidence="1">Outer membrane enzyme</fullName>
    </alternativeName>
</protein>
<evidence type="ECO:0000313" key="8">
    <source>
        <dbReference type="Proteomes" id="UP000281098"/>
    </source>
</evidence>
<comment type="function">
    <text evidence="1">Has lipid A 3-O-deacylase activity. Hydrolyzes the ester bond at the 3 position of lipid A, a bioactive component of lipopolysaccharide (LPS), thereby releasing the primary fatty acyl moiety.</text>
</comment>
<keyword evidence="1" id="KW-0998">Cell outer membrane</keyword>